<dbReference type="EMBL" id="JAHKSW010000017">
    <property type="protein sequence ID" value="KAG7322132.1"/>
    <property type="molecule type" value="Genomic_DNA"/>
</dbReference>
<evidence type="ECO:0000313" key="3">
    <source>
        <dbReference type="Proteomes" id="UP000824219"/>
    </source>
</evidence>
<proteinExistence type="predicted"/>
<dbReference type="AlphaFoldDB" id="A0A9D3SFB1"/>
<organism evidence="2 3">
    <name type="scientific">Hemibagrus wyckioides</name>
    <dbReference type="NCBI Taxonomy" id="337641"/>
    <lineage>
        <taxon>Eukaryota</taxon>
        <taxon>Metazoa</taxon>
        <taxon>Chordata</taxon>
        <taxon>Craniata</taxon>
        <taxon>Vertebrata</taxon>
        <taxon>Euteleostomi</taxon>
        <taxon>Actinopterygii</taxon>
        <taxon>Neopterygii</taxon>
        <taxon>Teleostei</taxon>
        <taxon>Ostariophysi</taxon>
        <taxon>Siluriformes</taxon>
        <taxon>Bagridae</taxon>
        <taxon>Hemibagrus</taxon>
    </lineage>
</organism>
<sequence>MVSIPRTLATPSLPQSYHRTQFVSPRLCAKVSSAVGQLCSVLSHKHAGAEQREVQSHQAKSLFGEKLQASNQGPPGVRHQPKEVEAIFPQACRLAEALRPAEESRITAPVSAGETTAPPTRPRSVQGLGHDSEQVSAVLVGVVRCLHPAGRRDGVKEGGSERGREGRALLRVEIETEVQNSTRFSPTDRFVRVQPTCVAETRFGGKSAFLERWTDGRTDARARSRALTGAGGTSCSSLYCFVCEFGISDVNDTTSKSPDEIGIGDFTSGRLKFPGSKRRRRKA</sequence>
<accession>A0A9D3SFB1</accession>
<dbReference type="Proteomes" id="UP000824219">
    <property type="component" value="Linkage Group LG17"/>
</dbReference>
<feature type="region of interest" description="Disordered" evidence="1">
    <location>
        <begin position="103"/>
        <end position="130"/>
    </location>
</feature>
<evidence type="ECO:0000256" key="1">
    <source>
        <dbReference type="SAM" id="MobiDB-lite"/>
    </source>
</evidence>
<gene>
    <name evidence="2" type="ORF">KOW79_014990</name>
</gene>
<comment type="caution">
    <text evidence="2">The sequence shown here is derived from an EMBL/GenBank/DDBJ whole genome shotgun (WGS) entry which is preliminary data.</text>
</comment>
<evidence type="ECO:0000313" key="2">
    <source>
        <dbReference type="EMBL" id="KAG7322132.1"/>
    </source>
</evidence>
<name>A0A9D3SFB1_9TELE</name>
<reference evidence="2 3" key="1">
    <citation type="submission" date="2021-06" db="EMBL/GenBank/DDBJ databases">
        <title>Chromosome-level genome assembly of the red-tail catfish (Hemibagrus wyckioides).</title>
        <authorList>
            <person name="Shao F."/>
        </authorList>
    </citation>
    <scope>NUCLEOTIDE SEQUENCE [LARGE SCALE GENOMIC DNA]</scope>
    <source>
        <strain evidence="2">EC202008001</strain>
        <tissue evidence="2">Blood</tissue>
    </source>
</reference>
<keyword evidence="3" id="KW-1185">Reference proteome</keyword>
<protein>
    <submittedName>
        <fullName evidence="2">Uncharacterized protein</fullName>
    </submittedName>
</protein>